<comment type="caution">
    <text evidence="1">The sequence shown here is derived from an EMBL/GenBank/DDBJ whole genome shotgun (WGS) entry which is preliminary data.</text>
</comment>
<name>A0ABV8TSZ5_9ACTN</name>
<keyword evidence="2" id="KW-1185">Reference proteome</keyword>
<accession>A0ABV8TSZ5</accession>
<organism evidence="1 2">
    <name type="scientific">Salininema proteolyticum</name>
    <dbReference type="NCBI Taxonomy" id="1607685"/>
    <lineage>
        <taxon>Bacteria</taxon>
        <taxon>Bacillati</taxon>
        <taxon>Actinomycetota</taxon>
        <taxon>Actinomycetes</taxon>
        <taxon>Glycomycetales</taxon>
        <taxon>Glycomycetaceae</taxon>
        <taxon>Salininema</taxon>
    </lineage>
</organism>
<reference evidence="2" key="1">
    <citation type="journal article" date="2019" name="Int. J. Syst. Evol. Microbiol.">
        <title>The Global Catalogue of Microorganisms (GCM) 10K type strain sequencing project: providing services to taxonomists for standard genome sequencing and annotation.</title>
        <authorList>
            <consortium name="The Broad Institute Genomics Platform"/>
            <consortium name="The Broad Institute Genome Sequencing Center for Infectious Disease"/>
            <person name="Wu L."/>
            <person name="Ma J."/>
        </authorList>
    </citation>
    <scope>NUCLEOTIDE SEQUENCE [LARGE SCALE GENOMIC DNA]</scope>
    <source>
        <strain evidence="2">IBRC-M 10908</strain>
    </source>
</reference>
<dbReference type="RefSeq" id="WP_380617387.1">
    <property type="nucleotide sequence ID" value="NZ_JBHSDK010000001.1"/>
</dbReference>
<protein>
    <submittedName>
        <fullName evidence="1">Uncharacterized protein</fullName>
    </submittedName>
</protein>
<evidence type="ECO:0000313" key="1">
    <source>
        <dbReference type="EMBL" id="MFC4333649.1"/>
    </source>
</evidence>
<gene>
    <name evidence="1" type="ORF">ACFPET_00345</name>
</gene>
<proteinExistence type="predicted"/>
<dbReference type="Proteomes" id="UP001595823">
    <property type="component" value="Unassembled WGS sequence"/>
</dbReference>
<dbReference type="EMBL" id="JBHSDK010000001">
    <property type="protein sequence ID" value="MFC4333649.1"/>
    <property type="molecule type" value="Genomic_DNA"/>
</dbReference>
<evidence type="ECO:0000313" key="2">
    <source>
        <dbReference type="Proteomes" id="UP001595823"/>
    </source>
</evidence>
<sequence>MPLISMRLADAGIPPISFRIASRRVRYGGRYSEHAERGRALKKSAATSIILVPLLASACGVDAPER</sequence>